<proteinExistence type="predicted"/>
<organism evidence="1 2">
    <name type="scientific">Paragonimus skrjabini miyazakii</name>
    <dbReference type="NCBI Taxonomy" id="59628"/>
    <lineage>
        <taxon>Eukaryota</taxon>
        <taxon>Metazoa</taxon>
        <taxon>Spiralia</taxon>
        <taxon>Lophotrochozoa</taxon>
        <taxon>Platyhelminthes</taxon>
        <taxon>Trematoda</taxon>
        <taxon>Digenea</taxon>
        <taxon>Plagiorchiida</taxon>
        <taxon>Troglotremata</taxon>
        <taxon>Troglotrematidae</taxon>
        <taxon>Paragonimus</taxon>
    </lineage>
</organism>
<keyword evidence="2" id="KW-1185">Reference proteome</keyword>
<evidence type="ECO:0000313" key="2">
    <source>
        <dbReference type="Proteomes" id="UP000822476"/>
    </source>
</evidence>
<protein>
    <submittedName>
        <fullName evidence="1">Uncharacterized protein</fullName>
    </submittedName>
</protein>
<accession>A0A8S9YUM3</accession>
<gene>
    <name evidence="1" type="ORF">EG68_06219</name>
</gene>
<comment type="caution">
    <text evidence="1">The sequence shown here is derived from an EMBL/GenBank/DDBJ whole genome shotgun (WGS) entry which is preliminary data.</text>
</comment>
<name>A0A8S9YUM3_9TREM</name>
<reference evidence="1" key="1">
    <citation type="submission" date="2019-07" db="EMBL/GenBank/DDBJ databases">
        <title>Annotation for the trematode Paragonimus miyazaki's.</title>
        <authorList>
            <person name="Choi Y.-J."/>
        </authorList>
    </citation>
    <scope>NUCLEOTIDE SEQUENCE</scope>
    <source>
        <strain evidence="1">Japan</strain>
    </source>
</reference>
<dbReference type="Proteomes" id="UP000822476">
    <property type="component" value="Unassembled WGS sequence"/>
</dbReference>
<dbReference type="EMBL" id="JTDE01002880">
    <property type="protein sequence ID" value="KAF7256743.1"/>
    <property type="molecule type" value="Genomic_DNA"/>
</dbReference>
<evidence type="ECO:0000313" key="1">
    <source>
        <dbReference type="EMBL" id="KAF7256743.1"/>
    </source>
</evidence>
<dbReference type="AlphaFoldDB" id="A0A8S9YUM3"/>
<sequence length="61" mass="7001">MERQAICRTRGPENAYMMLQRSIAELVDFRRHCGLDCFLLARRETGSFCAPVIRERGLANA</sequence>